<organism evidence="2 3">
    <name type="scientific">Tanacetum coccineum</name>
    <dbReference type="NCBI Taxonomy" id="301880"/>
    <lineage>
        <taxon>Eukaryota</taxon>
        <taxon>Viridiplantae</taxon>
        <taxon>Streptophyta</taxon>
        <taxon>Embryophyta</taxon>
        <taxon>Tracheophyta</taxon>
        <taxon>Spermatophyta</taxon>
        <taxon>Magnoliopsida</taxon>
        <taxon>eudicotyledons</taxon>
        <taxon>Gunneridae</taxon>
        <taxon>Pentapetalae</taxon>
        <taxon>asterids</taxon>
        <taxon>campanulids</taxon>
        <taxon>Asterales</taxon>
        <taxon>Asteraceae</taxon>
        <taxon>Asteroideae</taxon>
        <taxon>Anthemideae</taxon>
        <taxon>Anthemidinae</taxon>
        <taxon>Tanacetum</taxon>
    </lineage>
</organism>
<reference evidence="2" key="2">
    <citation type="submission" date="2022-01" db="EMBL/GenBank/DDBJ databases">
        <authorList>
            <person name="Yamashiro T."/>
            <person name="Shiraishi A."/>
            <person name="Satake H."/>
            <person name="Nakayama K."/>
        </authorList>
    </citation>
    <scope>NUCLEOTIDE SEQUENCE</scope>
</reference>
<evidence type="ECO:0000256" key="1">
    <source>
        <dbReference type="SAM" id="MobiDB-lite"/>
    </source>
</evidence>
<dbReference type="PROSITE" id="PS00018">
    <property type="entry name" value="EF_HAND_1"/>
    <property type="match status" value="1"/>
</dbReference>
<dbReference type="EMBL" id="BQNB010015869">
    <property type="protein sequence ID" value="GJT45083.1"/>
    <property type="molecule type" value="Genomic_DNA"/>
</dbReference>
<proteinExistence type="predicted"/>
<comment type="caution">
    <text evidence="2">The sequence shown here is derived from an EMBL/GenBank/DDBJ whole genome shotgun (WGS) entry which is preliminary data.</text>
</comment>
<evidence type="ECO:0000313" key="3">
    <source>
        <dbReference type="Proteomes" id="UP001151760"/>
    </source>
</evidence>
<gene>
    <name evidence="2" type="ORF">Tco_0953798</name>
</gene>
<sequence>MLPLMDQKPTEQYDEIIQDSSNFFKNVILMVAMIYVIKVVWIKVAKMKVIKERSEKLGLHKIDDDSFACNSPLGITFDEFNRLSGMDDDFFTYEDDGDLDVYETRVCYGENDGIYAEAVIFVNKRLVRLMDGIVEQWLDLMYYDHKKVDIKIMEGVIHWTRGDDEVELIDEEFSDPDNENLIDKGEVAEIFRIETDIFDFETPICKAFNEFNYLLKIDTYLLTSADKSKITRKQSKIGKHGHENQQSTKPKPESQASVKVSQEKSKSSQNGQQKYIKLAINDIRHICEPFRFKNGKAKWPTYNSNDEGFCNGGELPRMVRVGYMTYFQDYEWYNDLVDGKLKEEALKQKSKYERSWGNATQGVINFCASLNGCFRNFHELDYELLVKLEEYWWKMNDHEYSPFSNWKNHINEVYTNTNIDANYNPYMDVSRTFNNHEGWNDEKDILEERERNDDHGIDNLDNDLVLDNASYHDNNEEYKENRCEFLRNPRQEPLVCEIRRFEIIKYSFRSAEKYLAINECEYAGFTRTKDDACHAYQEILRIMDKGWFVTRSE</sequence>
<dbReference type="Proteomes" id="UP001151760">
    <property type="component" value="Unassembled WGS sequence"/>
</dbReference>
<dbReference type="InterPro" id="IPR018247">
    <property type="entry name" value="EF_Hand_1_Ca_BS"/>
</dbReference>
<keyword evidence="3" id="KW-1185">Reference proteome</keyword>
<evidence type="ECO:0000313" key="2">
    <source>
        <dbReference type="EMBL" id="GJT45083.1"/>
    </source>
</evidence>
<feature type="region of interest" description="Disordered" evidence="1">
    <location>
        <begin position="232"/>
        <end position="271"/>
    </location>
</feature>
<name>A0ABQ5E1A4_9ASTR</name>
<reference evidence="2" key="1">
    <citation type="journal article" date="2022" name="Int. J. Mol. Sci.">
        <title>Draft Genome of Tanacetum Coccineum: Genomic Comparison of Closely Related Tanacetum-Family Plants.</title>
        <authorList>
            <person name="Yamashiro T."/>
            <person name="Shiraishi A."/>
            <person name="Nakayama K."/>
            <person name="Satake H."/>
        </authorList>
    </citation>
    <scope>NUCLEOTIDE SEQUENCE</scope>
</reference>
<protein>
    <submittedName>
        <fullName evidence="2">Uncharacterized protein</fullName>
    </submittedName>
</protein>
<accession>A0ABQ5E1A4</accession>